<feature type="region of interest" description="Disordered" evidence="1">
    <location>
        <begin position="425"/>
        <end position="488"/>
    </location>
</feature>
<dbReference type="EMBL" id="JAACJN010000086">
    <property type="protein sequence ID" value="KAF5377066.1"/>
    <property type="molecule type" value="Genomic_DNA"/>
</dbReference>
<feature type="region of interest" description="Disordered" evidence="1">
    <location>
        <begin position="35"/>
        <end position="273"/>
    </location>
</feature>
<dbReference type="OrthoDB" id="3249663at2759"/>
<feature type="region of interest" description="Disordered" evidence="1">
    <location>
        <begin position="295"/>
        <end position="406"/>
    </location>
</feature>
<organism evidence="2 3">
    <name type="scientific">Collybiopsis confluens</name>
    <dbReference type="NCBI Taxonomy" id="2823264"/>
    <lineage>
        <taxon>Eukaryota</taxon>
        <taxon>Fungi</taxon>
        <taxon>Dikarya</taxon>
        <taxon>Basidiomycota</taxon>
        <taxon>Agaricomycotina</taxon>
        <taxon>Agaricomycetes</taxon>
        <taxon>Agaricomycetidae</taxon>
        <taxon>Agaricales</taxon>
        <taxon>Marasmiineae</taxon>
        <taxon>Omphalotaceae</taxon>
        <taxon>Collybiopsis</taxon>
    </lineage>
</organism>
<comment type="caution">
    <text evidence="2">The sequence shown here is derived from an EMBL/GenBank/DDBJ whole genome shotgun (WGS) entry which is preliminary data.</text>
</comment>
<gene>
    <name evidence="2" type="ORF">D9757_007693</name>
</gene>
<sequence>MTESYVSPADLAQYYGAQDRVKYWVSTHADHVFTSPNVPPSELDDQDALSSAPSDVESSHSIPPRLTLRYPDGREFPIPHPRNSPVDPNSERNSRSRSNPHSQHSHQRSRSGSSPSAAAAEILDQRREREKLRSHSPEEIRILPSASDETPPLLSGSRHSRSRSLPRDTYSPSIIHDPMPISPSSHHSNPYAASPDPMAETSPPIPVIPSPGPNAGMARTQPLPAPWHPYGSAPRAGPMVPPSRDHFKHSPPSIIYAPSHNSHSNYHPPAILSYRPPVGPNRIFYSHSVPPSQAQIANAGYPLPHGSYAPPPPPPHEERVHRHKRSSDSRHRDRSAGSGKSSKSTMGRKSGRDHSRSLPLEQDYPPPPPEPRYHHHNHHNHHHHHSRHHNHRPSSPAGSDGSGSTYYVLPTARQKVHVLRSPETLYTATSTTQSPTTPVSPTGSIKKPLLQRILGGFADRFSSSGSSKGSLRRRHSTGTRPAGPVSEH</sequence>
<name>A0A8H5H5M3_9AGAR</name>
<feature type="compositionally biased region" description="Low complexity" evidence="1">
    <location>
        <begin position="393"/>
        <end position="404"/>
    </location>
</feature>
<feature type="compositionally biased region" description="Basic residues" evidence="1">
    <location>
        <begin position="373"/>
        <end position="392"/>
    </location>
</feature>
<feature type="compositionally biased region" description="Polar residues" evidence="1">
    <location>
        <begin position="338"/>
        <end position="347"/>
    </location>
</feature>
<evidence type="ECO:0000313" key="2">
    <source>
        <dbReference type="EMBL" id="KAF5377066.1"/>
    </source>
</evidence>
<keyword evidence="3" id="KW-1185">Reference proteome</keyword>
<accession>A0A8H5H5M3</accession>
<feature type="compositionally biased region" description="Low complexity" evidence="1">
    <location>
        <begin position="425"/>
        <end position="442"/>
    </location>
</feature>
<feature type="compositionally biased region" description="Pro residues" evidence="1">
    <location>
        <begin position="203"/>
        <end position="212"/>
    </location>
</feature>
<protein>
    <submittedName>
        <fullName evidence="2">Uncharacterized protein</fullName>
    </submittedName>
</protein>
<evidence type="ECO:0000313" key="3">
    <source>
        <dbReference type="Proteomes" id="UP000518752"/>
    </source>
</evidence>
<evidence type="ECO:0000256" key="1">
    <source>
        <dbReference type="SAM" id="MobiDB-lite"/>
    </source>
</evidence>
<dbReference type="Proteomes" id="UP000518752">
    <property type="component" value="Unassembled WGS sequence"/>
</dbReference>
<feature type="compositionally biased region" description="Basic and acidic residues" evidence="1">
    <location>
        <begin position="123"/>
        <end position="141"/>
    </location>
</feature>
<feature type="compositionally biased region" description="Low complexity" evidence="1">
    <location>
        <begin position="455"/>
        <end position="469"/>
    </location>
</feature>
<proteinExistence type="predicted"/>
<dbReference type="AlphaFoldDB" id="A0A8H5H5M3"/>
<feature type="compositionally biased region" description="Basic and acidic residues" evidence="1">
    <location>
        <begin position="315"/>
        <end position="335"/>
    </location>
</feature>
<reference evidence="2 3" key="1">
    <citation type="journal article" date="2020" name="ISME J.">
        <title>Uncovering the hidden diversity of litter-decomposition mechanisms in mushroom-forming fungi.</title>
        <authorList>
            <person name="Floudas D."/>
            <person name="Bentzer J."/>
            <person name="Ahren D."/>
            <person name="Johansson T."/>
            <person name="Persson P."/>
            <person name="Tunlid A."/>
        </authorList>
    </citation>
    <scope>NUCLEOTIDE SEQUENCE [LARGE SCALE GENOMIC DNA]</scope>
    <source>
        <strain evidence="2 3">CBS 406.79</strain>
    </source>
</reference>